<keyword evidence="1" id="KW-0808">Transferase</keyword>
<keyword evidence="2" id="KW-1185">Reference proteome</keyword>
<dbReference type="AlphaFoldDB" id="A0A109BB35"/>
<dbReference type="OrthoDB" id="9790745at2"/>
<evidence type="ECO:0000313" key="2">
    <source>
        <dbReference type="Proteomes" id="UP000059074"/>
    </source>
</evidence>
<proteinExistence type="predicted"/>
<dbReference type="GO" id="GO:0032259">
    <property type="term" value="P:methylation"/>
    <property type="evidence" value="ECO:0007669"/>
    <property type="project" value="UniProtKB-KW"/>
</dbReference>
<name>A0A109BB35_HYPSL</name>
<dbReference type="InterPro" id="IPR052552">
    <property type="entry name" value="YeaO-like"/>
</dbReference>
<organism evidence="1 2">
    <name type="scientific">Hyphomicrobium sulfonivorans</name>
    <dbReference type="NCBI Taxonomy" id="121290"/>
    <lineage>
        <taxon>Bacteria</taxon>
        <taxon>Pseudomonadati</taxon>
        <taxon>Pseudomonadota</taxon>
        <taxon>Alphaproteobacteria</taxon>
        <taxon>Hyphomicrobiales</taxon>
        <taxon>Hyphomicrobiaceae</taxon>
        <taxon>Hyphomicrobium</taxon>
    </lineage>
</organism>
<dbReference type="PANTHER" id="PTHR36849:SF1">
    <property type="entry name" value="CYTOPLASMIC PROTEIN"/>
    <property type="match status" value="1"/>
</dbReference>
<evidence type="ECO:0000313" key="1">
    <source>
        <dbReference type="EMBL" id="KWT65516.1"/>
    </source>
</evidence>
<dbReference type="STRING" id="121290.APY04_2754"/>
<dbReference type="Proteomes" id="UP000059074">
    <property type="component" value="Unassembled WGS sequence"/>
</dbReference>
<dbReference type="PATRIC" id="fig|121290.4.peg.43"/>
<sequence>MATKSVQRQASIGLKRVYDPPSADDGMRVLVDRLWPRGLSKDAAKVDVWMKEAAPSAELRKWFHHEPERWNEFKHRYRQELAANVDAVEYLRELAKSKPLTLLFAAHDTEHNNAVVLLDFLQHGHAPRPQTSPAQAR</sequence>
<dbReference type="Pfam" id="PF22752">
    <property type="entry name" value="DUF488-N3i"/>
    <property type="match status" value="1"/>
</dbReference>
<dbReference type="GO" id="GO:0004851">
    <property type="term" value="F:uroporphyrin-III C-methyltransferase activity"/>
    <property type="evidence" value="ECO:0007669"/>
    <property type="project" value="UniProtKB-EC"/>
</dbReference>
<dbReference type="EC" id="2.1.1.107" evidence="1"/>
<gene>
    <name evidence="1" type="ORF">APY04_2754</name>
</gene>
<reference evidence="1 2" key="1">
    <citation type="submission" date="2015-10" db="EMBL/GenBank/DDBJ databases">
        <title>Transcriptomic analysis of a linuron degrading triple-species bacterial consortium.</title>
        <authorList>
            <person name="Albers P."/>
        </authorList>
    </citation>
    <scope>NUCLEOTIDE SEQUENCE [LARGE SCALE GENOMIC DNA]</scope>
    <source>
        <strain evidence="1 2">WDL6</strain>
    </source>
</reference>
<dbReference type="EMBL" id="LMTR01000078">
    <property type="protein sequence ID" value="KWT65516.1"/>
    <property type="molecule type" value="Genomic_DNA"/>
</dbReference>
<protein>
    <submittedName>
        <fullName evidence="1">Putative uroporphyrin-III c-methyltransferase</fullName>
        <ecNumber evidence="1">2.1.1.107</ecNumber>
    </submittedName>
</protein>
<keyword evidence="1" id="KW-0489">Methyltransferase</keyword>
<dbReference type="RefSeq" id="WP_068463411.1">
    <property type="nucleotide sequence ID" value="NZ_LMTR01000078.1"/>
</dbReference>
<comment type="caution">
    <text evidence="1">The sequence shown here is derived from an EMBL/GenBank/DDBJ whole genome shotgun (WGS) entry which is preliminary data.</text>
</comment>
<accession>A0A109BB35</accession>
<dbReference type="PANTHER" id="PTHR36849">
    <property type="entry name" value="CYTOPLASMIC PROTEIN-RELATED"/>
    <property type="match status" value="1"/>
</dbReference>